<organism evidence="2 3">
    <name type="scientific">Glutamicibacter arilaitensis</name>
    <dbReference type="NCBI Taxonomy" id="256701"/>
    <lineage>
        <taxon>Bacteria</taxon>
        <taxon>Bacillati</taxon>
        <taxon>Actinomycetota</taxon>
        <taxon>Actinomycetes</taxon>
        <taxon>Micrococcales</taxon>
        <taxon>Micrococcaceae</taxon>
        <taxon>Glutamicibacter</taxon>
    </lineage>
</organism>
<dbReference type="RefSeq" id="WP_134780233.1">
    <property type="nucleotide sequence ID" value="NZ_SPDS01000001.1"/>
</dbReference>
<reference evidence="2 3" key="1">
    <citation type="submission" date="2019-03" db="EMBL/GenBank/DDBJ databases">
        <title>Glutamicibacter sp. LJH19 genome.</title>
        <authorList>
            <person name="Sinai Borker S."/>
            <person name="Kumar R."/>
        </authorList>
    </citation>
    <scope>NUCLEOTIDE SEQUENCE [LARGE SCALE GENOMIC DNA]</scope>
    <source>
        <strain evidence="2 3">LJH19</strain>
    </source>
</reference>
<comment type="caution">
    <text evidence="2">The sequence shown here is derived from an EMBL/GenBank/DDBJ whole genome shotgun (WGS) entry which is preliminary data.</text>
</comment>
<feature type="compositionally biased region" description="Low complexity" evidence="1">
    <location>
        <begin position="44"/>
        <end position="58"/>
    </location>
</feature>
<accession>A0A4Y8TYM8</accession>
<feature type="region of interest" description="Disordered" evidence="1">
    <location>
        <begin position="31"/>
        <end position="62"/>
    </location>
</feature>
<sequence>MPQCKYGNEATRATAKERTIRRHNAKQCICYGNHQPSSNESRNIPKPAKTPNKPNTPTGETLTAKVDVTSDGGEFVDVQTTEKITNWDHIFKKFDLDPEAFVIEGDSVRMSTWQQSKALEDGTRDIVNLYSYRARFARKTEAGINYDQLAEYVRNWTPATVTKGDNPTTYVVSLADWQLGKGEADGTPGTIKRIKASLANIIDDIHGMQKRGSLPRSLLLANMGDHIENVYSSYANQAFTTDLNVREQINLALELNLLWIKTLAPYFEEVTYSACLCNHGQLSRNGGKTNVSDDADNATGLIGDTLKTLCTLHEDLKHVHFEIPHDEMITLVTTNGVKIAMGHGHKISGNEPAWLAKQAQNLAHRRNFHVDIWLLAHKHHASLIDLGPYTRIQATTNDPGSKYFEDMSGMYSRTGTTVFVTGEQLPGKWDHYRIH</sequence>
<protein>
    <submittedName>
        <fullName evidence="2">Uncharacterized protein</fullName>
    </submittedName>
</protein>
<dbReference type="EMBL" id="SPDS01000001">
    <property type="protein sequence ID" value="TFH57296.1"/>
    <property type="molecule type" value="Genomic_DNA"/>
</dbReference>
<evidence type="ECO:0000313" key="2">
    <source>
        <dbReference type="EMBL" id="TFH57296.1"/>
    </source>
</evidence>
<proteinExistence type="predicted"/>
<name>A0A4Y8TYM8_9MICC</name>
<evidence type="ECO:0000256" key="1">
    <source>
        <dbReference type="SAM" id="MobiDB-lite"/>
    </source>
</evidence>
<dbReference type="Proteomes" id="UP000297638">
    <property type="component" value="Unassembled WGS sequence"/>
</dbReference>
<dbReference type="AlphaFoldDB" id="A0A4Y8TYM8"/>
<evidence type="ECO:0000313" key="3">
    <source>
        <dbReference type="Proteomes" id="UP000297638"/>
    </source>
</evidence>
<gene>
    <name evidence="2" type="ORF">EXY26_09960</name>
</gene>